<keyword evidence="2" id="KW-0472">Membrane</keyword>
<evidence type="ECO:0000256" key="2">
    <source>
        <dbReference type="SAM" id="Phobius"/>
    </source>
</evidence>
<dbReference type="InterPro" id="IPR036779">
    <property type="entry name" value="LysM_dom_sf"/>
</dbReference>
<dbReference type="EMBL" id="BNJR01000004">
    <property type="protein sequence ID" value="GHP12753.1"/>
    <property type="molecule type" value="Genomic_DNA"/>
</dbReference>
<dbReference type="RefSeq" id="WP_203628818.1">
    <property type="nucleotide sequence ID" value="NZ_BNJR01000004.1"/>
</dbReference>
<dbReference type="SMART" id="SM00257">
    <property type="entry name" value="LysM"/>
    <property type="match status" value="1"/>
</dbReference>
<feature type="compositionally biased region" description="Basic and acidic residues" evidence="1">
    <location>
        <begin position="1"/>
        <end position="12"/>
    </location>
</feature>
<dbReference type="CDD" id="cd00118">
    <property type="entry name" value="LysM"/>
    <property type="match status" value="1"/>
</dbReference>
<name>A0ABQ3VV40_9LACO</name>
<feature type="region of interest" description="Disordered" evidence="1">
    <location>
        <begin position="69"/>
        <end position="165"/>
    </location>
</feature>
<reference evidence="4 5" key="1">
    <citation type="journal article" date="2021" name="Int. J. Syst. Evol. Microbiol.">
        <title>Lentilactobacillus fungorum sp. nov., isolated from spent mushroom substrates.</title>
        <authorList>
            <person name="Tohno M."/>
            <person name="Tanizawa Y."/>
            <person name="Kojima Y."/>
            <person name="Sakamoto M."/>
            <person name="Ohkuma M."/>
            <person name="Kobayashi H."/>
        </authorList>
    </citation>
    <scope>NUCLEOTIDE SEQUENCE [LARGE SCALE GENOMIC DNA]</scope>
    <source>
        <strain evidence="4 5">YK48G</strain>
    </source>
</reference>
<dbReference type="SUPFAM" id="SSF54106">
    <property type="entry name" value="LysM domain"/>
    <property type="match status" value="1"/>
</dbReference>
<feature type="transmembrane region" description="Helical" evidence="2">
    <location>
        <begin position="44"/>
        <end position="66"/>
    </location>
</feature>
<evidence type="ECO:0000259" key="3">
    <source>
        <dbReference type="PROSITE" id="PS51782"/>
    </source>
</evidence>
<protein>
    <submittedName>
        <fullName evidence="4">Peptidoglycan-binding protein</fullName>
    </submittedName>
</protein>
<feature type="domain" description="LysM" evidence="3">
    <location>
        <begin position="167"/>
        <end position="211"/>
    </location>
</feature>
<dbReference type="PROSITE" id="PS51782">
    <property type="entry name" value="LYSM"/>
    <property type="match status" value="1"/>
</dbReference>
<evidence type="ECO:0000256" key="1">
    <source>
        <dbReference type="SAM" id="MobiDB-lite"/>
    </source>
</evidence>
<evidence type="ECO:0000313" key="5">
    <source>
        <dbReference type="Proteomes" id="UP000604765"/>
    </source>
</evidence>
<accession>A0ABQ3VV40</accession>
<gene>
    <name evidence="4" type="ORF">YK48G_01780</name>
</gene>
<keyword evidence="2" id="KW-1133">Transmembrane helix</keyword>
<evidence type="ECO:0000313" key="4">
    <source>
        <dbReference type="EMBL" id="GHP12753.1"/>
    </source>
</evidence>
<feature type="compositionally biased region" description="Polar residues" evidence="1">
    <location>
        <begin position="69"/>
        <end position="78"/>
    </location>
</feature>
<dbReference type="InterPro" id="IPR018392">
    <property type="entry name" value="LysM"/>
</dbReference>
<organism evidence="4 5">
    <name type="scientific">Lentilactobacillus fungorum</name>
    <dbReference type="NCBI Taxonomy" id="2201250"/>
    <lineage>
        <taxon>Bacteria</taxon>
        <taxon>Bacillati</taxon>
        <taxon>Bacillota</taxon>
        <taxon>Bacilli</taxon>
        <taxon>Lactobacillales</taxon>
        <taxon>Lactobacillaceae</taxon>
        <taxon>Lentilactobacillus</taxon>
    </lineage>
</organism>
<keyword evidence="2" id="KW-0812">Transmembrane</keyword>
<keyword evidence="5" id="KW-1185">Reference proteome</keyword>
<feature type="compositionally biased region" description="Basic and acidic residues" evidence="1">
    <location>
        <begin position="84"/>
        <end position="94"/>
    </location>
</feature>
<dbReference type="Pfam" id="PF01476">
    <property type="entry name" value="LysM"/>
    <property type="match status" value="1"/>
</dbReference>
<comment type="caution">
    <text evidence="4">The sequence shown here is derived from an EMBL/GenBank/DDBJ whole genome shotgun (WGS) entry which is preliminary data.</text>
</comment>
<feature type="region of interest" description="Disordered" evidence="1">
    <location>
        <begin position="1"/>
        <end position="28"/>
    </location>
</feature>
<sequence length="212" mass="22950">MNTNDPHKRSDDDQPWNQTFSEDRDENGHLSRVQLRKESQSHHLITIILVALISIVALAALAYGLIRQSATKSDSKQSAAPRVVRQESAKKKSSTDQSKVTQKKAKRSSTTAKQSDDDQQASVTTAKHAAKTATANKQSAAASSTSRPQTAKQASQQSSSQVTTGHKYATVKAGQGLYRVAVNHGISLNELLQLNGLTTNSAIHPGQRLRVK</sequence>
<feature type="compositionally biased region" description="Polar residues" evidence="1">
    <location>
        <begin position="136"/>
        <end position="152"/>
    </location>
</feature>
<dbReference type="Proteomes" id="UP000604765">
    <property type="component" value="Unassembled WGS sequence"/>
</dbReference>
<proteinExistence type="predicted"/>
<feature type="compositionally biased region" description="Low complexity" evidence="1">
    <location>
        <begin position="124"/>
        <end position="135"/>
    </location>
</feature>
<dbReference type="Gene3D" id="3.10.350.10">
    <property type="entry name" value="LysM domain"/>
    <property type="match status" value="1"/>
</dbReference>